<dbReference type="PANTHER" id="PTHR12935">
    <property type="entry name" value="GAMMA-GLUTAMYLCYCLOTRANSFERASE"/>
    <property type="match status" value="1"/>
</dbReference>
<keyword evidence="7" id="KW-1185">Reference proteome</keyword>
<evidence type="ECO:0000313" key="7">
    <source>
        <dbReference type="Proteomes" id="UP000799776"/>
    </source>
</evidence>
<proteinExistence type="predicted"/>
<feature type="binding site" evidence="4">
    <location>
        <begin position="11"/>
        <end position="16"/>
    </location>
    <ligand>
        <name>substrate</name>
    </ligand>
</feature>
<dbReference type="CDD" id="cd06661">
    <property type="entry name" value="GGCT_like"/>
    <property type="match status" value="1"/>
</dbReference>
<dbReference type="SUPFAM" id="SSF110857">
    <property type="entry name" value="Gamma-glutamyl cyclotransferase-like"/>
    <property type="match status" value="1"/>
</dbReference>
<dbReference type="InterPro" id="IPR009288">
    <property type="entry name" value="AIG2-like_dom"/>
</dbReference>
<keyword evidence="2" id="KW-0456">Lyase</keyword>
<dbReference type="Gene3D" id="3.10.490.10">
    <property type="entry name" value="Gamma-glutamyl cyclotransferase-like"/>
    <property type="match status" value="1"/>
</dbReference>
<protein>
    <recommendedName>
        <fullName evidence="1">gamma-glutamylcyclotransferase</fullName>
        <ecNumber evidence="1">4.3.2.9</ecNumber>
    </recommendedName>
</protein>
<dbReference type="GO" id="GO:0003839">
    <property type="term" value="F:gamma-glutamylcyclotransferase activity"/>
    <property type="evidence" value="ECO:0007669"/>
    <property type="project" value="UniProtKB-EC"/>
</dbReference>
<feature type="domain" description="Gamma-glutamylcyclotransferase AIG2-like" evidence="5">
    <location>
        <begin position="11"/>
        <end position="119"/>
    </location>
</feature>
<evidence type="ECO:0000256" key="3">
    <source>
        <dbReference type="PIRSR" id="PIRSR617939-1"/>
    </source>
</evidence>
<feature type="binding site" evidence="4">
    <location>
        <position position="143"/>
    </location>
    <ligand>
        <name>substrate</name>
    </ligand>
</feature>
<dbReference type="Pfam" id="PF06094">
    <property type="entry name" value="GGACT"/>
    <property type="match status" value="1"/>
</dbReference>
<dbReference type="EMBL" id="ML978711">
    <property type="protein sequence ID" value="KAF2092177.1"/>
    <property type="molecule type" value="Genomic_DNA"/>
</dbReference>
<dbReference type="AlphaFoldDB" id="A0A9P4I4X2"/>
<dbReference type="EC" id="4.3.2.9" evidence="1"/>
<comment type="caution">
    <text evidence="6">The sequence shown here is derived from an EMBL/GenBank/DDBJ whole genome shotgun (WGS) entry which is preliminary data.</text>
</comment>
<name>A0A9P4I4X2_9PEZI</name>
<dbReference type="InterPro" id="IPR017939">
    <property type="entry name" value="G-Glutamylcylcotransferase"/>
</dbReference>
<evidence type="ECO:0000256" key="1">
    <source>
        <dbReference type="ARBA" id="ARBA00012346"/>
    </source>
</evidence>
<evidence type="ECO:0000256" key="4">
    <source>
        <dbReference type="PIRSR" id="PIRSR617939-2"/>
    </source>
</evidence>
<dbReference type="InterPro" id="IPR013024">
    <property type="entry name" value="GGCT-like"/>
</dbReference>
<evidence type="ECO:0000259" key="5">
    <source>
        <dbReference type="Pfam" id="PF06094"/>
    </source>
</evidence>
<dbReference type="Proteomes" id="UP000799776">
    <property type="component" value="Unassembled WGS sequence"/>
</dbReference>
<accession>A0A9P4I4X2</accession>
<evidence type="ECO:0000313" key="6">
    <source>
        <dbReference type="EMBL" id="KAF2092177.1"/>
    </source>
</evidence>
<dbReference type="InterPro" id="IPR036568">
    <property type="entry name" value="GGCT-like_sf"/>
</dbReference>
<feature type="active site" description="Proton acceptor" evidence="3">
    <location>
        <position position="87"/>
    </location>
</feature>
<sequence length="195" mass="22666">MDANASPSTLYFGYGSNLWLEQMDTRCPTSTYLGVGRLPGYRWMINSRGYANVVQTAANATTETEDEVYGLVYRLFPNDEKRLDLNEGVPYAYTKEDMPIQFWSPDPDRQDGWCDVAKPHEELPMLVYIDRERVRTDSPKAEYIVRMNRGIKDAIAMGVPEEYVKKVMRRFIPAKNDRIMEETARRQSLQFENEL</sequence>
<gene>
    <name evidence="6" type="ORF">K490DRAFT_70829</name>
</gene>
<reference evidence="6" key="1">
    <citation type="journal article" date="2020" name="Stud. Mycol.">
        <title>101 Dothideomycetes genomes: a test case for predicting lifestyles and emergence of pathogens.</title>
        <authorList>
            <person name="Haridas S."/>
            <person name="Albert R."/>
            <person name="Binder M."/>
            <person name="Bloem J."/>
            <person name="Labutti K."/>
            <person name="Salamov A."/>
            <person name="Andreopoulos B."/>
            <person name="Baker S."/>
            <person name="Barry K."/>
            <person name="Bills G."/>
            <person name="Bluhm B."/>
            <person name="Cannon C."/>
            <person name="Castanera R."/>
            <person name="Culley D."/>
            <person name="Daum C."/>
            <person name="Ezra D."/>
            <person name="Gonzalez J."/>
            <person name="Henrissat B."/>
            <person name="Kuo A."/>
            <person name="Liang C."/>
            <person name="Lipzen A."/>
            <person name="Lutzoni F."/>
            <person name="Magnuson J."/>
            <person name="Mondo S."/>
            <person name="Nolan M."/>
            <person name="Ohm R."/>
            <person name="Pangilinan J."/>
            <person name="Park H.-J."/>
            <person name="Ramirez L."/>
            <person name="Alfaro M."/>
            <person name="Sun H."/>
            <person name="Tritt A."/>
            <person name="Yoshinaga Y."/>
            <person name="Zwiers L.-H."/>
            <person name="Turgeon B."/>
            <person name="Goodwin S."/>
            <person name="Spatafora J."/>
            <person name="Crous P."/>
            <person name="Grigoriev I."/>
        </authorList>
    </citation>
    <scope>NUCLEOTIDE SEQUENCE</scope>
    <source>
        <strain evidence="6">CBS 121410</strain>
    </source>
</reference>
<evidence type="ECO:0000256" key="2">
    <source>
        <dbReference type="ARBA" id="ARBA00023239"/>
    </source>
</evidence>
<dbReference type="PANTHER" id="PTHR12935:SF0">
    <property type="entry name" value="GAMMA-GLUTAMYLCYCLOTRANSFERASE"/>
    <property type="match status" value="1"/>
</dbReference>
<organism evidence="6 7">
    <name type="scientific">Saccharata proteae CBS 121410</name>
    <dbReference type="NCBI Taxonomy" id="1314787"/>
    <lineage>
        <taxon>Eukaryota</taxon>
        <taxon>Fungi</taxon>
        <taxon>Dikarya</taxon>
        <taxon>Ascomycota</taxon>
        <taxon>Pezizomycotina</taxon>
        <taxon>Dothideomycetes</taxon>
        <taxon>Dothideomycetes incertae sedis</taxon>
        <taxon>Botryosphaeriales</taxon>
        <taxon>Saccharataceae</taxon>
        <taxon>Saccharata</taxon>
    </lineage>
</organism>
<dbReference type="OrthoDB" id="2924818at2759"/>